<reference evidence="1 2" key="1">
    <citation type="submission" date="2023-06" db="EMBL/GenBank/DDBJ databases">
        <authorList>
            <person name="Yushchuk O."/>
            <person name="Binda E."/>
            <person name="Ruckert-Reed C."/>
            <person name="Fedorenko V."/>
            <person name="Kalinowski J."/>
            <person name="Marinelli F."/>
        </authorList>
    </citation>
    <scope>NUCLEOTIDE SEQUENCE [LARGE SCALE GENOMIC DNA]</scope>
    <source>
        <strain evidence="1 2">NRRL 3884</strain>
    </source>
</reference>
<gene>
    <name evidence="1" type="ORF">ACTOB_003173</name>
</gene>
<keyword evidence="2" id="KW-1185">Reference proteome</keyword>
<dbReference type="Proteomes" id="UP001240150">
    <property type="component" value="Chromosome"/>
</dbReference>
<dbReference type="EMBL" id="CP126980">
    <property type="protein sequence ID" value="WIM99516.1"/>
    <property type="molecule type" value="Genomic_DNA"/>
</dbReference>
<evidence type="ECO:0000313" key="1">
    <source>
        <dbReference type="EMBL" id="WIM99516.1"/>
    </source>
</evidence>
<evidence type="ECO:0000313" key="2">
    <source>
        <dbReference type="Proteomes" id="UP001240150"/>
    </source>
</evidence>
<dbReference type="RefSeq" id="WP_284920955.1">
    <property type="nucleotide sequence ID" value="NZ_CP126980.1"/>
</dbReference>
<organism evidence="1 2">
    <name type="scientific">Actinoplanes oblitus</name>
    <dbReference type="NCBI Taxonomy" id="3040509"/>
    <lineage>
        <taxon>Bacteria</taxon>
        <taxon>Bacillati</taxon>
        <taxon>Actinomycetota</taxon>
        <taxon>Actinomycetes</taxon>
        <taxon>Micromonosporales</taxon>
        <taxon>Micromonosporaceae</taxon>
        <taxon>Actinoplanes</taxon>
    </lineage>
</organism>
<name>A0ABY8WNS2_9ACTN</name>
<proteinExistence type="predicted"/>
<protein>
    <submittedName>
        <fullName evidence="1">Uncharacterized protein</fullName>
    </submittedName>
</protein>
<sequence length="40" mass="4212">MIDAGVVRVDIPGTRALTELADVHRDAAAGRLRGTTILLP</sequence>
<accession>A0ABY8WNS2</accession>